<proteinExistence type="predicted"/>
<comment type="caution">
    <text evidence="2">The sequence shown here is derived from an EMBL/GenBank/DDBJ whole genome shotgun (WGS) entry which is preliminary data.</text>
</comment>
<evidence type="ECO:0000313" key="2">
    <source>
        <dbReference type="EMBL" id="KPQ41527.1"/>
    </source>
</evidence>
<dbReference type="SUPFAM" id="SSF143011">
    <property type="entry name" value="RelE-like"/>
    <property type="match status" value="1"/>
</dbReference>
<dbReference type="PANTHER" id="PTHR38813:SF1">
    <property type="entry name" value="TOXIN RELE1-RELATED"/>
    <property type="match status" value="1"/>
</dbReference>
<protein>
    <recommendedName>
        <fullName evidence="4">Plasmid stabilization system protein</fullName>
    </recommendedName>
</protein>
<dbReference type="InterPro" id="IPR035093">
    <property type="entry name" value="RelE/ParE_toxin_dom_sf"/>
</dbReference>
<dbReference type="Gene3D" id="3.30.2310.20">
    <property type="entry name" value="RelE-like"/>
    <property type="match status" value="1"/>
</dbReference>
<dbReference type="AlphaFoldDB" id="A0A0P8CFX4"/>
<evidence type="ECO:0000256" key="1">
    <source>
        <dbReference type="ARBA" id="ARBA00022649"/>
    </source>
</evidence>
<dbReference type="InterPro" id="IPR007712">
    <property type="entry name" value="RelE/ParE_toxin"/>
</dbReference>
<evidence type="ECO:0000313" key="3">
    <source>
        <dbReference type="Proteomes" id="UP000050360"/>
    </source>
</evidence>
<keyword evidence="1" id="KW-1277">Toxin-antitoxin system</keyword>
<dbReference type="InterPro" id="IPR052747">
    <property type="entry name" value="TA_system_RelE_toxin"/>
</dbReference>
<dbReference type="Proteomes" id="UP000050360">
    <property type="component" value="Unassembled WGS sequence"/>
</dbReference>
<reference evidence="2 3" key="1">
    <citation type="submission" date="2015-09" db="EMBL/GenBank/DDBJ databases">
        <title>A metagenomics-based metabolic model of nitrate-dependent anaerobic oxidation of methane by Methanoperedens-like archaea.</title>
        <authorList>
            <person name="Arshad A."/>
            <person name="Speth D.R."/>
            <person name="De Graaf R.M."/>
            <person name="Op Den Camp H.J."/>
            <person name="Jetten M.S."/>
            <person name="Welte C.U."/>
        </authorList>
    </citation>
    <scope>NUCLEOTIDE SEQUENCE [LARGE SCALE GENOMIC DNA]</scope>
</reference>
<sequence length="88" mass="10547">MTFEINIKDKSLKFISSLQKHDRARLKEAMLALKEDPVPIKSLDITKLKSEKNKYRIRKGKFRIVYEVIWEQKVILIHRVDFRGNAYK</sequence>
<dbReference type="EMBL" id="LKCM01000337">
    <property type="protein sequence ID" value="KPQ41527.1"/>
    <property type="molecule type" value="Genomic_DNA"/>
</dbReference>
<gene>
    <name evidence="2" type="ORF">MPEBLZ_03890</name>
</gene>
<accession>A0A0P8CFX4</accession>
<name>A0A0P8CFX4_9EURY</name>
<organism evidence="2 3">
    <name type="scientific">Candidatus Methanoperedens nitratireducens</name>
    <dbReference type="NCBI Taxonomy" id="1392998"/>
    <lineage>
        <taxon>Archaea</taxon>
        <taxon>Methanobacteriati</taxon>
        <taxon>Methanobacteriota</taxon>
        <taxon>Stenosarchaea group</taxon>
        <taxon>Methanomicrobia</taxon>
        <taxon>Methanosarcinales</taxon>
        <taxon>ANME-2 cluster</taxon>
        <taxon>Candidatus Methanoperedentaceae</taxon>
        <taxon>Candidatus Methanoperedens</taxon>
    </lineage>
</organism>
<dbReference type="PANTHER" id="PTHR38813">
    <property type="match status" value="1"/>
</dbReference>
<dbReference type="Pfam" id="PF05016">
    <property type="entry name" value="ParE_toxin"/>
    <property type="match status" value="1"/>
</dbReference>
<evidence type="ECO:0008006" key="4">
    <source>
        <dbReference type="Google" id="ProtNLM"/>
    </source>
</evidence>